<accession>Q07NH2</accession>
<dbReference type="EMBL" id="CP000463">
    <property type="protein sequence ID" value="ABJ06512.1"/>
    <property type="molecule type" value="Genomic_DNA"/>
</dbReference>
<dbReference type="STRING" id="316055.RPE_2574"/>
<organism evidence="2">
    <name type="scientific">Rhodopseudomonas palustris (strain BisA53)</name>
    <dbReference type="NCBI Taxonomy" id="316055"/>
    <lineage>
        <taxon>Bacteria</taxon>
        <taxon>Pseudomonadati</taxon>
        <taxon>Pseudomonadota</taxon>
        <taxon>Alphaproteobacteria</taxon>
        <taxon>Hyphomicrobiales</taxon>
        <taxon>Nitrobacteraceae</taxon>
        <taxon>Rhodopseudomonas</taxon>
    </lineage>
</organism>
<evidence type="ECO:0000313" key="2">
    <source>
        <dbReference type="EMBL" id="ABJ06512.1"/>
    </source>
</evidence>
<feature type="transmembrane region" description="Helical" evidence="1">
    <location>
        <begin position="64"/>
        <end position="82"/>
    </location>
</feature>
<proteinExistence type="predicted"/>
<evidence type="ECO:0000256" key="1">
    <source>
        <dbReference type="SAM" id="Phobius"/>
    </source>
</evidence>
<protein>
    <recommendedName>
        <fullName evidence="3">DUF2484 family protein</fullName>
    </recommendedName>
</protein>
<dbReference type="AlphaFoldDB" id="Q07NH2"/>
<name>Q07NH2_RHOP5</name>
<reference evidence="2" key="1">
    <citation type="submission" date="2006-09" db="EMBL/GenBank/DDBJ databases">
        <title>Complete sequence of Rhodopseudomonas palustris BisA53.</title>
        <authorList>
            <consortium name="US DOE Joint Genome Institute"/>
            <person name="Copeland A."/>
            <person name="Lucas S."/>
            <person name="Lapidus A."/>
            <person name="Barry K."/>
            <person name="Detter J.C."/>
            <person name="Glavina del Rio T."/>
            <person name="Hammon N."/>
            <person name="Israni S."/>
            <person name="Dalin E."/>
            <person name="Tice H."/>
            <person name="Pitluck S."/>
            <person name="Chain P."/>
            <person name="Malfatti S."/>
            <person name="Shin M."/>
            <person name="Vergez L."/>
            <person name="Schmutz J."/>
            <person name="Larimer F."/>
            <person name="Land M."/>
            <person name="Hauser L."/>
            <person name="Pelletier D.A."/>
            <person name="Kyrpides N."/>
            <person name="Kim E."/>
            <person name="Harwood C.S."/>
            <person name="Oda Y."/>
            <person name="Richardson P."/>
        </authorList>
    </citation>
    <scope>NUCLEOTIDE SEQUENCE [LARGE SCALE GENOMIC DNA]</scope>
    <source>
        <strain evidence="2">BisA53</strain>
    </source>
</reference>
<sequence length="101" mass="11453">MDEFFASARSIELVLMLIVLEAIVLMALWWMRRCPLPPLATLLILAPGTCLLLAAHAALSGASWMWVSSLFLVALVIHLVDLRQRWQERRRQDPAFGLRGK</sequence>
<keyword evidence="1" id="KW-1133">Transmembrane helix</keyword>
<feature type="transmembrane region" description="Helical" evidence="1">
    <location>
        <begin position="13"/>
        <end position="31"/>
    </location>
</feature>
<gene>
    <name evidence="2" type="ordered locus">RPE_2574</name>
</gene>
<evidence type="ECO:0008006" key="3">
    <source>
        <dbReference type="Google" id="ProtNLM"/>
    </source>
</evidence>
<dbReference type="eggNOG" id="ENOG5032TQ9">
    <property type="taxonomic scope" value="Bacteria"/>
</dbReference>
<keyword evidence="1" id="KW-0812">Transmembrane</keyword>
<keyword evidence="1" id="KW-0472">Membrane</keyword>
<dbReference type="KEGG" id="rpe:RPE_2574"/>
<dbReference type="HOGENOM" id="CLU_165445_0_0_5"/>
<feature type="transmembrane region" description="Helical" evidence="1">
    <location>
        <begin position="38"/>
        <end position="58"/>
    </location>
</feature>